<keyword evidence="5 10" id="KW-1133">Transmembrane helix</keyword>
<dbReference type="PANTHER" id="PTHR24028">
    <property type="entry name" value="CADHERIN-87A"/>
    <property type="match status" value="1"/>
</dbReference>
<keyword evidence="7" id="KW-0325">Glycoprotein</keyword>
<feature type="domain" description="Cadherin" evidence="12">
    <location>
        <begin position="242"/>
        <end position="344"/>
    </location>
</feature>
<evidence type="ECO:0000256" key="2">
    <source>
        <dbReference type="ARBA" id="ARBA00022692"/>
    </source>
</evidence>
<accession>A0ABN7SMI9</accession>
<keyword evidence="6 10" id="KW-0472">Membrane</keyword>
<evidence type="ECO:0000256" key="10">
    <source>
        <dbReference type="SAM" id="Phobius"/>
    </source>
</evidence>
<evidence type="ECO:0000256" key="6">
    <source>
        <dbReference type="ARBA" id="ARBA00023136"/>
    </source>
</evidence>
<evidence type="ECO:0000256" key="5">
    <source>
        <dbReference type="ARBA" id="ARBA00022989"/>
    </source>
</evidence>
<dbReference type="InterPro" id="IPR020894">
    <property type="entry name" value="Cadherin_CS"/>
</dbReference>
<keyword evidence="4 8" id="KW-0106">Calcium</keyword>
<dbReference type="SUPFAM" id="SSF49313">
    <property type="entry name" value="Cadherin-like"/>
    <property type="match status" value="4"/>
</dbReference>
<dbReference type="InterPro" id="IPR050174">
    <property type="entry name" value="Protocadherin/Cadherin-CA"/>
</dbReference>
<evidence type="ECO:0000259" key="12">
    <source>
        <dbReference type="PROSITE" id="PS50268"/>
    </source>
</evidence>
<dbReference type="Gene3D" id="2.60.40.60">
    <property type="entry name" value="Cadherins"/>
    <property type="match status" value="5"/>
</dbReference>
<feature type="domain" description="Cadherin" evidence="12">
    <location>
        <begin position="454"/>
        <end position="559"/>
    </location>
</feature>
<dbReference type="PANTHER" id="PTHR24028:SF262">
    <property type="entry name" value="CADHERIN-RELATED FAMILY MEMBER 3"/>
    <property type="match status" value="1"/>
</dbReference>
<keyword evidence="2 10" id="KW-0812">Transmembrane</keyword>
<dbReference type="Proteomes" id="UP001158576">
    <property type="component" value="Chromosome 1"/>
</dbReference>
<name>A0ABN7SMI9_OIKDI</name>
<sequence>MRKLRNIMIPLFLLQLASARYYGQDDFSETFSLLKISENTSPGSEIFNLATVLPEAPQVASARIFSEFAENFKIQNGALFLSKRLDREKICNSADFRCEFIVKLLVEPFESKKSEKLVILQISLADENDSLPEFEFDFGSKTMDLCSESVRNGIYAAPFVADDADRVSILRYGLKNTASFTLEEKEEVDSFGNSRDQLTLKLVGESKAPEEMVVQVSDGLHQVEKTAIVNVVDNCKENAKFSQQIYEATLPENVKNFATGIILSLDTMIATEAIEFRLGSEVAREHLAINHETGEIHLIKSLDYEITQRIRSVVELVDLYTNAIIDFTIIDISVKDVNDNVPVITATVIPPASVNNDKVILREDFPTSVALAYFSASDADLASAGEVTLDLLMGKDYFELREGFLVLRTPLDRESQNLIDVSVSACDNGRPKKCAQSVLTFVVSDVNDNSPFFTMCPEEVLVSESQPPNKLLTVVRAFDNDNLPGLSSPNGVVSYSTSSSVVAVSSTGQVFLNQKLDRERISSYTISIEAFDQGVPVQNSARCTFNLIVGDENDNAPLFDEATEFVKVIPNTLGKNEIVYDFNVVDKDDGKNAMFFLELEDDFDLFYINSANELRLSRNFTSTDPSRVNLIVRARDSGDLTSEISFAVEILPPEALMRSSTQELAIASICGLMAVIFVLCLVIFCLKQRRQQTYKFRNAEDKEESNIHASKQTLSNWTVEIKNDAALVKTNLIVDPSEDGSGLYKTRSQDHGSDFIPDSGRGESEKDSVSSTMGPNCSKDCSVIGHSDACWMPSSRNEEIMSSSSIVGYSREHLSKLSQQYLTNQNRLANLSPICDQESQRSSGYLSSLDARNVHYC</sequence>
<feature type="chain" id="PRO_5046141834" evidence="11">
    <location>
        <begin position="20"/>
        <end position="857"/>
    </location>
</feature>
<gene>
    <name evidence="13" type="ORF">OKIOD_LOCUS10087</name>
</gene>
<evidence type="ECO:0000256" key="7">
    <source>
        <dbReference type="ARBA" id="ARBA00023180"/>
    </source>
</evidence>
<evidence type="ECO:0000256" key="1">
    <source>
        <dbReference type="ARBA" id="ARBA00004167"/>
    </source>
</evidence>
<keyword evidence="11" id="KW-0732">Signal</keyword>
<reference evidence="13 14" key="1">
    <citation type="submission" date="2021-04" db="EMBL/GenBank/DDBJ databases">
        <authorList>
            <person name="Bliznina A."/>
        </authorList>
    </citation>
    <scope>NUCLEOTIDE SEQUENCE [LARGE SCALE GENOMIC DNA]</scope>
</reference>
<evidence type="ECO:0000256" key="4">
    <source>
        <dbReference type="ARBA" id="ARBA00022837"/>
    </source>
</evidence>
<dbReference type="PROSITE" id="PS50268">
    <property type="entry name" value="CADHERIN_2"/>
    <property type="match status" value="4"/>
</dbReference>
<dbReference type="Pfam" id="PF00028">
    <property type="entry name" value="Cadherin"/>
    <property type="match status" value="1"/>
</dbReference>
<comment type="subcellular location">
    <subcellularLocation>
        <location evidence="1">Membrane</location>
        <topology evidence="1">Single-pass membrane protein</topology>
    </subcellularLocation>
</comment>
<keyword evidence="3" id="KW-0677">Repeat</keyword>
<dbReference type="CDD" id="cd11304">
    <property type="entry name" value="Cadherin_repeat"/>
    <property type="match status" value="5"/>
</dbReference>
<feature type="transmembrane region" description="Helical" evidence="10">
    <location>
        <begin position="664"/>
        <end position="686"/>
    </location>
</feature>
<feature type="domain" description="Cadherin" evidence="12">
    <location>
        <begin position="28"/>
        <end position="134"/>
    </location>
</feature>
<proteinExistence type="predicted"/>
<dbReference type="InterPro" id="IPR015919">
    <property type="entry name" value="Cadherin-like_sf"/>
</dbReference>
<protein>
    <submittedName>
        <fullName evidence="13">Oidioi.mRNA.OKI2018_I69.chr1.g1322.t1.cds</fullName>
    </submittedName>
</protein>
<feature type="signal peptide" evidence="11">
    <location>
        <begin position="1"/>
        <end position="19"/>
    </location>
</feature>
<feature type="region of interest" description="Disordered" evidence="9">
    <location>
        <begin position="739"/>
        <end position="775"/>
    </location>
</feature>
<evidence type="ECO:0000313" key="14">
    <source>
        <dbReference type="Proteomes" id="UP001158576"/>
    </source>
</evidence>
<feature type="domain" description="Cadherin" evidence="12">
    <location>
        <begin position="353"/>
        <end position="453"/>
    </location>
</feature>
<evidence type="ECO:0000256" key="9">
    <source>
        <dbReference type="SAM" id="MobiDB-lite"/>
    </source>
</evidence>
<evidence type="ECO:0000256" key="11">
    <source>
        <dbReference type="SAM" id="SignalP"/>
    </source>
</evidence>
<dbReference type="PROSITE" id="PS00232">
    <property type="entry name" value="CADHERIN_1"/>
    <property type="match status" value="1"/>
</dbReference>
<dbReference type="InterPro" id="IPR002126">
    <property type="entry name" value="Cadherin-like_dom"/>
</dbReference>
<evidence type="ECO:0000256" key="8">
    <source>
        <dbReference type="PROSITE-ProRule" id="PRU00043"/>
    </source>
</evidence>
<dbReference type="EMBL" id="OU015566">
    <property type="protein sequence ID" value="CAG5104545.1"/>
    <property type="molecule type" value="Genomic_DNA"/>
</dbReference>
<organism evidence="13 14">
    <name type="scientific">Oikopleura dioica</name>
    <name type="common">Tunicate</name>
    <dbReference type="NCBI Taxonomy" id="34765"/>
    <lineage>
        <taxon>Eukaryota</taxon>
        <taxon>Metazoa</taxon>
        <taxon>Chordata</taxon>
        <taxon>Tunicata</taxon>
        <taxon>Appendicularia</taxon>
        <taxon>Copelata</taxon>
        <taxon>Oikopleuridae</taxon>
        <taxon>Oikopleura</taxon>
    </lineage>
</organism>
<keyword evidence="14" id="KW-1185">Reference proteome</keyword>
<dbReference type="SMART" id="SM00112">
    <property type="entry name" value="CA"/>
    <property type="match status" value="4"/>
</dbReference>
<evidence type="ECO:0000313" key="13">
    <source>
        <dbReference type="EMBL" id="CAG5104545.1"/>
    </source>
</evidence>
<evidence type="ECO:0000256" key="3">
    <source>
        <dbReference type="ARBA" id="ARBA00022737"/>
    </source>
</evidence>
<dbReference type="PRINTS" id="PR00205">
    <property type="entry name" value="CADHERIN"/>
</dbReference>